<comment type="similarity">
    <text evidence="1 6">Belongs to the FHY3/FAR1 family.</text>
</comment>
<dbReference type="InterPro" id="IPR031052">
    <property type="entry name" value="FHY3/FAR1"/>
</dbReference>
<dbReference type="EMBL" id="JARAOO010000007">
    <property type="protein sequence ID" value="KAJ7962830.1"/>
    <property type="molecule type" value="Genomic_DNA"/>
</dbReference>
<dbReference type="InterPro" id="IPR007527">
    <property type="entry name" value="Znf_SWIM"/>
</dbReference>
<keyword evidence="2 6" id="KW-0479">Metal-binding</keyword>
<dbReference type="SMART" id="SM00575">
    <property type="entry name" value="ZnF_PMZ"/>
    <property type="match status" value="1"/>
</dbReference>
<keyword evidence="4 6" id="KW-0862">Zinc</keyword>
<evidence type="ECO:0000259" key="7">
    <source>
        <dbReference type="PROSITE" id="PS50966"/>
    </source>
</evidence>
<feature type="domain" description="SWIM-type" evidence="7">
    <location>
        <begin position="327"/>
        <end position="363"/>
    </location>
</feature>
<protein>
    <recommendedName>
        <fullName evidence="6">Protein FAR1-RELATED SEQUENCE</fullName>
    </recommendedName>
</protein>
<evidence type="ECO:0000256" key="1">
    <source>
        <dbReference type="ARBA" id="ARBA00005889"/>
    </source>
</evidence>
<dbReference type="PROSITE" id="PS50966">
    <property type="entry name" value="ZF_SWIM"/>
    <property type="match status" value="1"/>
</dbReference>
<evidence type="ECO:0000313" key="8">
    <source>
        <dbReference type="EMBL" id="KAJ7962830.1"/>
    </source>
</evidence>
<dbReference type="GO" id="GO:0006355">
    <property type="term" value="P:regulation of DNA-templated transcription"/>
    <property type="evidence" value="ECO:0007669"/>
    <property type="project" value="UniProtKB-UniRule"/>
</dbReference>
<dbReference type="Proteomes" id="UP001163823">
    <property type="component" value="Chromosome 7"/>
</dbReference>
<comment type="subcellular location">
    <subcellularLocation>
        <location evidence="6">Nucleus</location>
    </subcellularLocation>
</comment>
<dbReference type="AlphaFoldDB" id="A0AAD7LTJ9"/>
<dbReference type="PANTHER" id="PTHR31669:SF236">
    <property type="entry name" value="PROTEIN FAR1-RELATED SEQUENCE"/>
    <property type="match status" value="1"/>
</dbReference>
<dbReference type="Pfam" id="PF04434">
    <property type="entry name" value="SWIM"/>
    <property type="match status" value="1"/>
</dbReference>
<evidence type="ECO:0000256" key="6">
    <source>
        <dbReference type="RuleBase" id="RU367018"/>
    </source>
</evidence>
<dbReference type="GO" id="GO:0008270">
    <property type="term" value="F:zinc ion binding"/>
    <property type="evidence" value="ECO:0007669"/>
    <property type="project" value="UniProtKB-UniRule"/>
</dbReference>
<accession>A0AAD7LTJ9</accession>
<dbReference type="PANTHER" id="PTHR31669">
    <property type="entry name" value="PROTEIN FAR1-RELATED SEQUENCE 10-RELATED"/>
    <property type="match status" value="1"/>
</dbReference>
<reference evidence="8" key="1">
    <citation type="journal article" date="2023" name="Science">
        <title>Elucidation of the pathway for biosynthesis of saponin adjuvants from the soapbark tree.</title>
        <authorList>
            <person name="Reed J."/>
            <person name="Orme A."/>
            <person name="El-Demerdash A."/>
            <person name="Owen C."/>
            <person name="Martin L.B.B."/>
            <person name="Misra R.C."/>
            <person name="Kikuchi S."/>
            <person name="Rejzek M."/>
            <person name="Martin A.C."/>
            <person name="Harkess A."/>
            <person name="Leebens-Mack J."/>
            <person name="Louveau T."/>
            <person name="Stephenson M.J."/>
            <person name="Osbourn A."/>
        </authorList>
    </citation>
    <scope>NUCLEOTIDE SEQUENCE</scope>
    <source>
        <strain evidence="8">S10</strain>
    </source>
</reference>
<comment type="function">
    <text evidence="6">Putative transcription activator involved in regulating light control of development.</text>
</comment>
<dbReference type="Pfam" id="PF10551">
    <property type="entry name" value="MULE"/>
    <property type="match status" value="1"/>
</dbReference>
<evidence type="ECO:0000256" key="4">
    <source>
        <dbReference type="ARBA" id="ARBA00022833"/>
    </source>
</evidence>
<sequence>MQLVDPDFFYVVDINEKGCLRNLFWADAKSRVAYTYFGDVVAIDTTCLTSEYEVPLVLFLGVNHHGQSVLLGCGLLASESVESYTWLFRAWITCILGRPPQTIITDQCSTLQTAVADVFPRASHCLCLSHIMQNVPQKLRGLFEDEAIKVALNRAVYCSLKAEEFEAAWEDIMQRYGIRDHKWLQALYEDRKRWVPVYLKEIFLAGMFPIEPSDVLSSFFEEYLEKQTSLKEFLDNYDQALQTKRQLEALSDLDSKNQSLMLTSRCYLEMQLSKLYTNDIFSMFRREVEAMYSCFCTGHMNVDGPLITYTVKERVKVEGSQVETRAHEVFYNAAEMEVVCICGLFNLRGYLCRHALSVLNQNGIQEIPHQYILSRWRKDIKRTYVLDHSSNSIDIKNPVHRYDNLYKRIVQVVEEGRKSQDRYKTAVQALDEILNKLCLVDNHQCSL</sequence>
<dbReference type="InterPro" id="IPR006564">
    <property type="entry name" value="Znf_PMZ"/>
</dbReference>
<evidence type="ECO:0000256" key="2">
    <source>
        <dbReference type="ARBA" id="ARBA00022723"/>
    </source>
</evidence>
<comment type="caution">
    <text evidence="8">The sequence shown here is derived from an EMBL/GenBank/DDBJ whole genome shotgun (WGS) entry which is preliminary data.</text>
</comment>
<keyword evidence="3 5" id="KW-0863">Zinc-finger</keyword>
<dbReference type="KEGG" id="qsa:O6P43_018001"/>
<keyword evidence="6" id="KW-0539">Nucleus</keyword>
<organism evidence="8 9">
    <name type="scientific">Quillaja saponaria</name>
    <name type="common">Soap bark tree</name>
    <dbReference type="NCBI Taxonomy" id="32244"/>
    <lineage>
        <taxon>Eukaryota</taxon>
        <taxon>Viridiplantae</taxon>
        <taxon>Streptophyta</taxon>
        <taxon>Embryophyta</taxon>
        <taxon>Tracheophyta</taxon>
        <taxon>Spermatophyta</taxon>
        <taxon>Magnoliopsida</taxon>
        <taxon>eudicotyledons</taxon>
        <taxon>Gunneridae</taxon>
        <taxon>Pentapetalae</taxon>
        <taxon>rosids</taxon>
        <taxon>fabids</taxon>
        <taxon>Fabales</taxon>
        <taxon>Quillajaceae</taxon>
        <taxon>Quillaja</taxon>
    </lineage>
</organism>
<evidence type="ECO:0000256" key="5">
    <source>
        <dbReference type="PROSITE-ProRule" id="PRU00325"/>
    </source>
</evidence>
<proteinExistence type="inferred from homology"/>
<name>A0AAD7LTJ9_QUISA</name>
<keyword evidence="9" id="KW-1185">Reference proteome</keyword>
<evidence type="ECO:0000256" key="3">
    <source>
        <dbReference type="ARBA" id="ARBA00022771"/>
    </source>
</evidence>
<gene>
    <name evidence="8" type="ORF">O6P43_018001</name>
</gene>
<dbReference type="GO" id="GO:0005634">
    <property type="term" value="C:nucleus"/>
    <property type="evidence" value="ECO:0007669"/>
    <property type="project" value="UniProtKB-SubCell"/>
</dbReference>
<evidence type="ECO:0000313" key="9">
    <source>
        <dbReference type="Proteomes" id="UP001163823"/>
    </source>
</evidence>
<dbReference type="InterPro" id="IPR018289">
    <property type="entry name" value="MULE_transposase_dom"/>
</dbReference>